<accession>A0ACB9YYH9</accession>
<organism evidence="1 2">
    <name type="scientific">Hypoxylon rubiginosum</name>
    <dbReference type="NCBI Taxonomy" id="110542"/>
    <lineage>
        <taxon>Eukaryota</taxon>
        <taxon>Fungi</taxon>
        <taxon>Dikarya</taxon>
        <taxon>Ascomycota</taxon>
        <taxon>Pezizomycotina</taxon>
        <taxon>Sordariomycetes</taxon>
        <taxon>Xylariomycetidae</taxon>
        <taxon>Xylariales</taxon>
        <taxon>Hypoxylaceae</taxon>
        <taxon>Hypoxylon</taxon>
    </lineage>
</organism>
<name>A0ACB9YYH9_9PEZI</name>
<dbReference type="EMBL" id="MU393485">
    <property type="protein sequence ID" value="KAI4864516.1"/>
    <property type="molecule type" value="Genomic_DNA"/>
</dbReference>
<evidence type="ECO:0000313" key="2">
    <source>
        <dbReference type="Proteomes" id="UP001497700"/>
    </source>
</evidence>
<evidence type="ECO:0000313" key="1">
    <source>
        <dbReference type="EMBL" id="KAI4864516.1"/>
    </source>
</evidence>
<proteinExistence type="predicted"/>
<sequence length="301" mass="34113">MSSDDSDFYGDDDVMIELKARVKEFDVHGWWDEFAAMDTPLKLQARKKAVVDVSHLHNPYAGMKYAWQLTETVEDFLARMPPATTDQTPDSPWIWVCNPYIKRKRKQEAANQMIRGGEDEAPEEKGADLGSVVEGGMARLHFASEFINFCRNSGNQPAIITRECRKAGTDAAKDILDLAKAHRVRCGKWMLFCTVLQVNEVWEIVAKATANNELGIAAKVAPRSTTDKRTDRLICVYTADFSDTKDVRRVAEKLKQLGLIQSNRRPLYYKPDVYTYLGIAHGNPWEIRASIYDTTSMLKKA</sequence>
<dbReference type="Proteomes" id="UP001497700">
    <property type="component" value="Unassembled WGS sequence"/>
</dbReference>
<reference evidence="1 2" key="1">
    <citation type="journal article" date="2022" name="New Phytol.">
        <title>Ecological generalism drives hyperdiversity of secondary metabolite gene clusters in xylarialean endophytes.</title>
        <authorList>
            <person name="Franco M.E.E."/>
            <person name="Wisecaver J.H."/>
            <person name="Arnold A.E."/>
            <person name="Ju Y.M."/>
            <person name="Slot J.C."/>
            <person name="Ahrendt S."/>
            <person name="Moore L.P."/>
            <person name="Eastman K.E."/>
            <person name="Scott K."/>
            <person name="Konkel Z."/>
            <person name="Mondo S.J."/>
            <person name="Kuo A."/>
            <person name="Hayes R.D."/>
            <person name="Haridas S."/>
            <person name="Andreopoulos B."/>
            <person name="Riley R."/>
            <person name="LaButti K."/>
            <person name="Pangilinan J."/>
            <person name="Lipzen A."/>
            <person name="Amirebrahimi M."/>
            <person name="Yan J."/>
            <person name="Adam C."/>
            <person name="Keymanesh K."/>
            <person name="Ng V."/>
            <person name="Louie K."/>
            <person name="Northen T."/>
            <person name="Drula E."/>
            <person name="Henrissat B."/>
            <person name="Hsieh H.M."/>
            <person name="Youens-Clark K."/>
            <person name="Lutzoni F."/>
            <person name="Miadlikowska J."/>
            <person name="Eastwood D.C."/>
            <person name="Hamelin R.C."/>
            <person name="Grigoriev I.V."/>
            <person name="U'Ren J.M."/>
        </authorList>
    </citation>
    <scope>NUCLEOTIDE SEQUENCE [LARGE SCALE GENOMIC DNA]</scope>
    <source>
        <strain evidence="1 2">CBS 119005</strain>
    </source>
</reference>
<gene>
    <name evidence="1" type="ORF">F4820DRAFT_458802</name>
</gene>
<comment type="caution">
    <text evidence="1">The sequence shown here is derived from an EMBL/GenBank/DDBJ whole genome shotgun (WGS) entry which is preliminary data.</text>
</comment>
<keyword evidence="2" id="KW-1185">Reference proteome</keyword>
<protein>
    <submittedName>
        <fullName evidence="1">DUF1917-domain-containing protein</fullName>
    </submittedName>
</protein>